<dbReference type="EMBL" id="POUD01000024">
    <property type="protein sequence ID" value="PZG20591.1"/>
    <property type="molecule type" value="Genomic_DNA"/>
</dbReference>
<dbReference type="Pfam" id="PF24596">
    <property type="entry name" value="DUF7620"/>
    <property type="match status" value="1"/>
</dbReference>
<dbReference type="Proteomes" id="UP000249304">
    <property type="component" value="Unassembled WGS sequence"/>
</dbReference>
<keyword evidence="3" id="KW-1185">Reference proteome</keyword>
<reference evidence="2 3" key="1">
    <citation type="submission" date="2018-01" db="EMBL/GenBank/DDBJ databases">
        <title>Draft genome sequence of Nonomuraea sp. KC333.</title>
        <authorList>
            <person name="Sahin N."/>
            <person name="Saygin H."/>
            <person name="Ay H."/>
        </authorList>
    </citation>
    <scope>NUCLEOTIDE SEQUENCE [LARGE SCALE GENOMIC DNA]</scope>
    <source>
        <strain evidence="2 3">KC333</strain>
    </source>
</reference>
<dbReference type="RefSeq" id="WP_111177940.1">
    <property type="nucleotide sequence ID" value="NZ_POUD01000024.1"/>
</dbReference>
<dbReference type="InterPro" id="IPR056037">
    <property type="entry name" value="DUF7620"/>
</dbReference>
<dbReference type="OrthoDB" id="9995955at2"/>
<protein>
    <submittedName>
        <fullName evidence="2">Uncharacterized protein</fullName>
    </submittedName>
</protein>
<gene>
    <name evidence="2" type="ORF">C1J01_08795</name>
</gene>
<evidence type="ECO:0000256" key="1">
    <source>
        <dbReference type="SAM" id="MobiDB-lite"/>
    </source>
</evidence>
<evidence type="ECO:0000313" key="3">
    <source>
        <dbReference type="Proteomes" id="UP000249304"/>
    </source>
</evidence>
<accession>A0A2W2EDK5</accession>
<comment type="caution">
    <text evidence="2">The sequence shown here is derived from an EMBL/GenBank/DDBJ whole genome shotgun (WGS) entry which is preliminary data.</text>
</comment>
<name>A0A2W2EDK5_9ACTN</name>
<dbReference type="AlphaFoldDB" id="A0A2W2EDK5"/>
<proteinExistence type="predicted"/>
<evidence type="ECO:0000313" key="2">
    <source>
        <dbReference type="EMBL" id="PZG20591.1"/>
    </source>
</evidence>
<feature type="region of interest" description="Disordered" evidence="1">
    <location>
        <begin position="1"/>
        <end position="36"/>
    </location>
</feature>
<organism evidence="2 3">
    <name type="scientific">Nonomuraea aridisoli</name>
    <dbReference type="NCBI Taxonomy" id="2070368"/>
    <lineage>
        <taxon>Bacteria</taxon>
        <taxon>Bacillati</taxon>
        <taxon>Actinomycetota</taxon>
        <taxon>Actinomycetes</taxon>
        <taxon>Streptosporangiales</taxon>
        <taxon>Streptosporangiaceae</taxon>
        <taxon>Nonomuraea</taxon>
    </lineage>
</organism>
<feature type="compositionally biased region" description="Basic and acidic residues" evidence="1">
    <location>
        <begin position="20"/>
        <end position="36"/>
    </location>
</feature>
<sequence>MTDERHEQQPGLQQAAHDVAASKRQAEKDLQRAREHAREHLTLARKLRELRESNHFAELLEAALRGNRG</sequence>